<keyword evidence="3" id="KW-0328">Glycosyltransferase</keyword>
<gene>
    <name evidence="3" type="ORF">V7S74_09320</name>
</gene>
<dbReference type="SUPFAM" id="SSF53756">
    <property type="entry name" value="UDP-Glycosyltransferase/glycogen phosphorylase"/>
    <property type="match status" value="1"/>
</dbReference>
<comment type="caution">
    <text evidence="3">The sequence shown here is derived from an EMBL/GenBank/DDBJ whole genome shotgun (WGS) entry which is preliminary data.</text>
</comment>
<accession>A0ABW8SYB5</accession>
<sequence length="401" mass="44617">MSNKKLHIVLLSYHDSNGGAGIAAGRLKVALESEGHRVDYLVREKASSSNSIKSGNGIISWLKFIAERLFFLQFEKEKSIRFLFNPGVFGSDISNHPLIQQADIVHLHWVNFGFLSVKDIAALTLLNKPVFWTLHDMWAFTGGCHHSGTCENFKLSCGDCKFLKNPNPNDLSHRLWEAKKNGFAEKNLHIITCSNWLGNRAKQSSILGEHEIKTIPNAIDTNFFAPSTTNLNLDPNKKYILFVAMRVNAPAKGFHLLKEALAYLDPKTTELLIVGGEMTEELPLKSHSFGQVTDPSKMRDIYAAADVFVTPSLEENLPNTIMEAMACGTACVGFEVGGIPEMIENQQTGHVARAFDPEDLAKGILWCLENEKAGEKARTRAIELYDQKTVAQQHLAYYAQA</sequence>
<dbReference type="EMBL" id="JBEWZG010000003">
    <property type="protein sequence ID" value="MFL0206942.1"/>
    <property type="molecule type" value="Genomic_DNA"/>
</dbReference>
<feature type="domain" description="Glycosyltransferase subfamily 4-like N-terminal" evidence="2">
    <location>
        <begin position="18"/>
        <end position="222"/>
    </location>
</feature>
<reference evidence="3 4" key="1">
    <citation type="submission" date="2024-07" db="EMBL/GenBank/DDBJ databases">
        <authorList>
            <person name="Pitt A."/>
            <person name="Hahn M.W."/>
        </authorList>
    </citation>
    <scope>NUCLEOTIDE SEQUENCE [LARGE SCALE GENOMIC DNA]</scope>
    <source>
        <strain evidence="3 4">2-AUSEE-184A6</strain>
    </source>
</reference>
<evidence type="ECO:0000313" key="3">
    <source>
        <dbReference type="EMBL" id="MFL0206942.1"/>
    </source>
</evidence>
<dbReference type="InterPro" id="IPR028098">
    <property type="entry name" value="Glyco_trans_4-like_N"/>
</dbReference>
<dbReference type="Pfam" id="PF13439">
    <property type="entry name" value="Glyco_transf_4"/>
    <property type="match status" value="1"/>
</dbReference>
<organism evidence="3 4">
    <name type="scientific">Aquirufa novilacunae</name>
    <dbReference type="NCBI Taxonomy" id="3139305"/>
    <lineage>
        <taxon>Bacteria</taxon>
        <taxon>Pseudomonadati</taxon>
        <taxon>Bacteroidota</taxon>
        <taxon>Cytophagia</taxon>
        <taxon>Cytophagales</taxon>
        <taxon>Flectobacillaceae</taxon>
        <taxon>Aquirufa</taxon>
    </lineage>
</organism>
<name>A0ABW8SYB5_9BACT</name>
<dbReference type="EC" id="2.4.-.-" evidence="3"/>
<dbReference type="RefSeq" id="WP_406778487.1">
    <property type="nucleotide sequence ID" value="NZ_JBEWZG010000003.1"/>
</dbReference>
<keyword evidence="1 3" id="KW-0808">Transferase</keyword>
<dbReference type="PANTHER" id="PTHR46401">
    <property type="entry name" value="GLYCOSYLTRANSFERASE WBBK-RELATED"/>
    <property type="match status" value="1"/>
</dbReference>
<proteinExistence type="predicted"/>
<evidence type="ECO:0000256" key="1">
    <source>
        <dbReference type="ARBA" id="ARBA00022679"/>
    </source>
</evidence>
<evidence type="ECO:0000259" key="2">
    <source>
        <dbReference type="Pfam" id="PF13439"/>
    </source>
</evidence>
<protein>
    <submittedName>
        <fullName evidence="3">Glycosyltransferase</fullName>
        <ecNumber evidence="3">2.4.-.-</ecNumber>
    </submittedName>
</protein>
<dbReference type="Proteomes" id="UP001623559">
    <property type="component" value="Unassembled WGS sequence"/>
</dbReference>
<dbReference type="GO" id="GO:0016757">
    <property type="term" value="F:glycosyltransferase activity"/>
    <property type="evidence" value="ECO:0007669"/>
    <property type="project" value="UniProtKB-KW"/>
</dbReference>
<dbReference type="PANTHER" id="PTHR46401:SF2">
    <property type="entry name" value="GLYCOSYLTRANSFERASE WBBK-RELATED"/>
    <property type="match status" value="1"/>
</dbReference>
<dbReference type="Gene3D" id="3.40.50.2000">
    <property type="entry name" value="Glycogen Phosphorylase B"/>
    <property type="match status" value="2"/>
</dbReference>
<evidence type="ECO:0000313" key="4">
    <source>
        <dbReference type="Proteomes" id="UP001623559"/>
    </source>
</evidence>
<dbReference type="Pfam" id="PF13692">
    <property type="entry name" value="Glyco_trans_1_4"/>
    <property type="match status" value="1"/>
</dbReference>